<keyword evidence="3" id="KW-1185">Reference proteome</keyword>
<keyword evidence="1" id="KW-0732">Signal</keyword>
<evidence type="ECO:0000313" key="3">
    <source>
        <dbReference type="Proteomes" id="UP001499909"/>
    </source>
</evidence>
<proteinExistence type="predicted"/>
<feature type="signal peptide" evidence="1">
    <location>
        <begin position="1"/>
        <end position="21"/>
    </location>
</feature>
<gene>
    <name evidence="2" type="ORF">GCM10022406_40070</name>
</gene>
<sequence length="244" mass="27669">MLPLIPYALALPLLWATGPTAPDSLIIFNASRTYHYQAIFISPAGDTLSRERITMQPSGQPWVGQPKRQTACTIQYRYNPGDSLTFAARPNPQNQPGRQPQAYEWRKSTVTGVIENPQEIWMHPIRSNQYAYTEVAPFPQVRPADLHPGGSWQANRLFIMGGWGAFKGSVRPFYQVKAPATRRYGNQNLAGCWLIESVGQHSRLGNSYLDFYFHPRYGFTEMHYRFYDGTQISLVLEGLPTGNK</sequence>
<protein>
    <submittedName>
        <fullName evidence="2">Uncharacterized protein</fullName>
    </submittedName>
</protein>
<feature type="chain" id="PRO_5045472288" evidence="1">
    <location>
        <begin position="22"/>
        <end position="244"/>
    </location>
</feature>
<dbReference type="RefSeq" id="WP_345117810.1">
    <property type="nucleotide sequence ID" value="NZ_BAABDH010000113.1"/>
</dbReference>
<dbReference type="EMBL" id="BAABDH010000113">
    <property type="protein sequence ID" value="GAA3954461.1"/>
    <property type="molecule type" value="Genomic_DNA"/>
</dbReference>
<accession>A0ABP7NUK9</accession>
<reference evidence="3" key="1">
    <citation type="journal article" date="2019" name="Int. J. Syst. Evol. Microbiol.">
        <title>The Global Catalogue of Microorganisms (GCM) 10K type strain sequencing project: providing services to taxonomists for standard genome sequencing and annotation.</title>
        <authorList>
            <consortium name="The Broad Institute Genomics Platform"/>
            <consortium name="The Broad Institute Genome Sequencing Center for Infectious Disease"/>
            <person name="Wu L."/>
            <person name="Ma J."/>
        </authorList>
    </citation>
    <scope>NUCLEOTIDE SEQUENCE [LARGE SCALE GENOMIC DNA]</scope>
    <source>
        <strain evidence="3">JCM 17214</strain>
    </source>
</reference>
<dbReference type="Proteomes" id="UP001499909">
    <property type="component" value="Unassembled WGS sequence"/>
</dbReference>
<name>A0ABP7NUK9_9BACT</name>
<comment type="caution">
    <text evidence="2">The sequence shown here is derived from an EMBL/GenBank/DDBJ whole genome shotgun (WGS) entry which is preliminary data.</text>
</comment>
<evidence type="ECO:0000256" key="1">
    <source>
        <dbReference type="SAM" id="SignalP"/>
    </source>
</evidence>
<evidence type="ECO:0000313" key="2">
    <source>
        <dbReference type="EMBL" id="GAA3954461.1"/>
    </source>
</evidence>
<organism evidence="2 3">
    <name type="scientific">Hymenobacter algoricola</name>
    <dbReference type="NCBI Taxonomy" id="486267"/>
    <lineage>
        <taxon>Bacteria</taxon>
        <taxon>Pseudomonadati</taxon>
        <taxon>Bacteroidota</taxon>
        <taxon>Cytophagia</taxon>
        <taxon>Cytophagales</taxon>
        <taxon>Hymenobacteraceae</taxon>
        <taxon>Hymenobacter</taxon>
    </lineage>
</organism>